<keyword evidence="5 7" id="KW-1133">Transmembrane helix</keyword>
<dbReference type="GO" id="GO:0055085">
    <property type="term" value="P:transmembrane transport"/>
    <property type="evidence" value="ECO:0007669"/>
    <property type="project" value="InterPro"/>
</dbReference>
<dbReference type="Pfam" id="PF00528">
    <property type="entry name" value="BPD_transp_1"/>
    <property type="match status" value="1"/>
</dbReference>
<evidence type="ECO:0000256" key="6">
    <source>
        <dbReference type="ARBA" id="ARBA00023136"/>
    </source>
</evidence>
<dbReference type="Gene3D" id="1.10.3720.10">
    <property type="entry name" value="MetI-like"/>
    <property type="match status" value="1"/>
</dbReference>
<evidence type="ECO:0000313" key="10">
    <source>
        <dbReference type="Proteomes" id="UP000095651"/>
    </source>
</evidence>
<dbReference type="PANTHER" id="PTHR43744">
    <property type="entry name" value="ABC TRANSPORTER PERMEASE PROTEIN MG189-RELATED-RELATED"/>
    <property type="match status" value="1"/>
</dbReference>
<accession>A0A174ESB8</accession>
<evidence type="ECO:0000256" key="3">
    <source>
        <dbReference type="ARBA" id="ARBA00022475"/>
    </source>
</evidence>
<proteinExistence type="inferred from homology"/>
<feature type="domain" description="ABC transmembrane type-1" evidence="8">
    <location>
        <begin position="64"/>
        <end position="253"/>
    </location>
</feature>
<protein>
    <submittedName>
        <fullName evidence="9">Binding-protein-dependent transport system inner membrane protein</fullName>
    </submittedName>
</protein>
<feature type="transmembrane region" description="Helical" evidence="7">
    <location>
        <begin position="68"/>
        <end position="89"/>
    </location>
</feature>
<dbReference type="PANTHER" id="PTHR43744:SF2">
    <property type="entry name" value="ARABINOOLIGOSACCHARIDES TRANSPORT SYSTEM PERMEASE PROTEIN ARAQ"/>
    <property type="match status" value="1"/>
</dbReference>
<evidence type="ECO:0000313" key="9">
    <source>
        <dbReference type="EMBL" id="CUO38880.1"/>
    </source>
</evidence>
<dbReference type="RefSeq" id="WP_055655748.1">
    <property type="nucleotide sequence ID" value="NZ_CABIXC010000006.1"/>
</dbReference>
<name>A0A174ESB8_9FIRM</name>
<feature type="transmembrane region" description="Helical" evidence="7">
    <location>
        <begin position="175"/>
        <end position="199"/>
    </location>
</feature>
<reference evidence="9 10" key="1">
    <citation type="submission" date="2015-09" db="EMBL/GenBank/DDBJ databases">
        <authorList>
            <consortium name="Pathogen Informatics"/>
        </authorList>
    </citation>
    <scope>NUCLEOTIDE SEQUENCE [LARGE SCALE GENOMIC DNA]</scope>
    <source>
        <strain evidence="9 10">2789STDY5608850</strain>
    </source>
</reference>
<keyword evidence="3" id="KW-1003">Cell membrane</keyword>
<dbReference type="AlphaFoldDB" id="A0A174ESB8"/>
<evidence type="ECO:0000256" key="7">
    <source>
        <dbReference type="RuleBase" id="RU363032"/>
    </source>
</evidence>
<evidence type="ECO:0000259" key="8">
    <source>
        <dbReference type="PROSITE" id="PS50928"/>
    </source>
</evidence>
<organism evidence="9 10">
    <name type="scientific">Hungatella hathewayi</name>
    <dbReference type="NCBI Taxonomy" id="154046"/>
    <lineage>
        <taxon>Bacteria</taxon>
        <taxon>Bacillati</taxon>
        <taxon>Bacillota</taxon>
        <taxon>Clostridia</taxon>
        <taxon>Lachnospirales</taxon>
        <taxon>Lachnospiraceae</taxon>
        <taxon>Hungatella</taxon>
    </lineage>
</organism>
<evidence type="ECO:0000256" key="4">
    <source>
        <dbReference type="ARBA" id="ARBA00022692"/>
    </source>
</evidence>
<dbReference type="EMBL" id="CYZE01000006">
    <property type="protein sequence ID" value="CUO38880.1"/>
    <property type="molecule type" value="Genomic_DNA"/>
</dbReference>
<feature type="transmembrane region" description="Helical" evidence="7">
    <location>
        <begin position="232"/>
        <end position="252"/>
    </location>
</feature>
<feature type="transmembrane region" description="Helical" evidence="7">
    <location>
        <begin position="101"/>
        <end position="120"/>
    </location>
</feature>
<keyword evidence="6 7" id="KW-0472">Membrane</keyword>
<keyword evidence="2 7" id="KW-0813">Transport</keyword>
<dbReference type="InterPro" id="IPR035906">
    <property type="entry name" value="MetI-like_sf"/>
</dbReference>
<comment type="subcellular location">
    <subcellularLocation>
        <location evidence="1 7">Cell membrane</location>
        <topology evidence="1 7">Multi-pass membrane protein</topology>
    </subcellularLocation>
</comment>
<comment type="similarity">
    <text evidence="7">Belongs to the binding-protein-dependent transport system permease family.</text>
</comment>
<dbReference type="SUPFAM" id="SSF161098">
    <property type="entry name" value="MetI-like"/>
    <property type="match status" value="1"/>
</dbReference>
<dbReference type="PROSITE" id="PS50928">
    <property type="entry name" value="ABC_TM1"/>
    <property type="match status" value="1"/>
</dbReference>
<feature type="transmembrane region" description="Helical" evidence="7">
    <location>
        <begin position="126"/>
        <end position="149"/>
    </location>
</feature>
<dbReference type="Proteomes" id="UP000095651">
    <property type="component" value="Unassembled WGS sequence"/>
</dbReference>
<evidence type="ECO:0000256" key="5">
    <source>
        <dbReference type="ARBA" id="ARBA00022989"/>
    </source>
</evidence>
<dbReference type="CDD" id="cd06261">
    <property type="entry name" value="TM_PBP2"/>
    <property type="match status" value="1"/>
</dbReference>
<dbReference type="InterPro" id="IPR000515">
    <property type="entry name" value="MetI-like"/>
</dbReference>
<gene>
    <name evidence="9" type="primary">ycjP_44</name>
    <name evidence="9" type="ORF">ERS852407_02650</name>
</gene>
<evidence type="ECO:0000256" key="2">
    <source>
        <dbReference type="ARBA" id="ARBA00022448"/>
    </source>
</evidence>
<sequence length="266" mass="29734">MIKKTAKYVFLCIASFLSIFPFLWMIISATNASVDITSGRMMLGNQLFTNIHTLFTTTNIVTGIKNSMIITVIATVLTVLVAAMAGYGFEIYKSRIKDKVMALLLMSMMVPMATLLIPRYRMFAKWGLLNTFLSVILPSVATAFLIFFFRQNTKSFSKEILQAARVDGLGEMKSFFLIYCPVMRSTFAAATIITFMNIWNSYLWPLVALQTDDKMTLPLIISAMNSAYTPDFGMIMVAIVTATFPTAAIFFIMQKSFVEGMLGSVK</sequence>
<dbReference type="GO" id="GO:0005886">
    <property type="term" value="C:plasma membrane"/>
    <property type="evidence" value="ECO:0007669"/>
    <property type="project" value="UniProtKB-SubCell"/>
</dbReference>
<evidence type="ECO:0000256" key="1">
    <source>
        <dbReference type="ARBA" id="ARBA00004651"/>
    </source>
</evidence>
<keyword evidence="4 7" id="KW-0812">Transmembrane</keyword>